<gene>
    <name evidence="10" type="ORF">K461DRAFT_303697</name>
</gene>
<evidence type="ECO:0000256" key="1">
    <source>
        <dbReference type="ARBA" id="ARBA00001970"/>
    </source>
</evidence>
<evidence type="ECO:0000259" key="9">
    <source>
        <dbReference type="PROSITE" id="PS51405"/>
    </source>
</evidence>
<evidence type="ECO:0000256" key="6">
    <source>
        <dbReference type="ARBA" id="ARBA00023004"/>
    </source>
</evidence>
<evidence type="ECO:0000256" key="4">
    <source>
        <dbReference type="ARBA" id="ARBA00022723"/>
    </source>
</evidence>
<keyword evidence="3" id="KW-0349">Heme</keyword>
<evidence type="ECO:0000256" key="8">
    <source>
        <dbReference type="SAM" id="SignalP"/>
    </source>
</evidence>
<evidence type="ECO:0000256" key="2">
    <source>
        <dbReference type="ARBA" id="ARBA00022559"/>
    </source>
</evidence>
<comment type="cofactor">
    <cofactor evidence="1">
        <name>heme b</name>
        <dbReference type="ChEBI" id="CHEBI:60344"/>
    </cofactor>
</comment>
<dbReference type="Gene3D" id="1.10.489.10">
    <property type="entry name" value="Chloroperoxidase-like"/>
    <property type="match status" value="1"/>
</dbReference>
<dbReference type="GO" id="GO:0046872">
    <property type="term" value="F:metal ion binding"/>
    <property type="evidence" value="ECO:0007669"/>
    <property type="project" value="UniProtKB-KW"/>
</dbReference>
<dbReference type="PROSITE" id="PS51405">
    <property type="entry name" value="HEME_HALOPEROXIDASE"/>
    <property type="match status" value="1"/>
</dbReference>
<reference evidence="10" key="1">
    <citation type="journal article" date="2020" name="Stud. Mycol.">
        <title>101 Dothideomycetes genomes: a test case for predicting lifestyles and emergence of pathogens.</title>
        <authorList>
            <person name="Haridas S."/>
            <person name="Albert R."/>
            <person name="Binder M."/>
            <person name="Bloem J."/>
            <person name="Labutti K."/>
            <person name="Salamov A."/>
            <person name="Andreopoulos B."/>
            <person name="Baker S."/>
            <person name="Barry K."/>
            <person name="Bills G."/>
            <person name="Bluhm B."/>
            <person name="Cannon C."/>
            <person name="Castanera R."/>
            <person name="Culley D."/>
            <person name="Daum C."/>
            <person name="Ezra D."/>
            <person name="Gonzalez J."/>
            <person name="Henrissat B."/>
            <person name="Kuo A."/>
            <person name="Liang C."/>
            <person name="Lipzen A."/>
            <person name="Lutzoni F."/>
            <person name="Magnuson J."/>
            <person name="Mondo S."/>
            <person name="Nolan M."/>
            <person name="Ohm R."/>
            <person name="Pangilinan J."/>
            <person name="Park H.-J."/>
            <person name="Ramirez L."/>
            <person name="Alfaro M."/>
            <person name="Sun H."/>
            <person name="Tritt A."/>
            <person name="Yoshinaga Y."/>
            <person name="Zwiers L.-H."/>
            <person name="Turgeon B."/>
            <person name="Goodwin S."/>
            <person name="Spatafora J."/>
            <person name="Crous P."/>
            <person name="Grigoriev I."/>
        </authorList>
    </citation>
    <scope>NUCLEOTIDE SEQUENCE</scope>
    <source>
        <strain evidence="10">CBS 260.36</strain>
    </source>
</reference>
<comment type="caution">
    <text evidence="10">The sequence shown here is derived from an EMBL/GenBank/DDBJ whole genome shotgun (WGS) entry which is preliminary data.</text>
</comment>
<organism evidence="10 11">
    <name type="scientific">Myriangium duriaei CBS 260.36</name>
    <dbReference type="NCBI Taxonomy" id="1168546"/>
    <lineage>
        <taxon>Eukaryota</taxon>
        <taxon>Fungi</taxon>
        <taxon>Dikarya</taxon>
        <taxon>Ascomycota</taxon>
        <taxon>Pezizomycotina</taxon>
        <taxon>Dothideomycetes</taxon>
        <taxon>Dothideomycetidae</taxon>
        <taxon>Myriangiales</taxon>
        <taxon>Myriangiaceae</taxon>
        <taxon>Myriangium</taxon>
    </lineage>
</organism>
<evidence type="ECO:0000256" key="7">
    <source>
        <dbReference type="ARBA" id="ARBA00025795"/>
    </source>
</evidence>
<evidence type="ECO:0000313" key="10">
    <source>
        <dbReference type="EMBL" id="KAF2156341.1"/>
    </source>
</evidence>
<comment type="similarity">
    <text evidence="7">Belongs to the chloroperoxidase family.</text>
</comment>
<feature type="domain" description="Heme haloperoxidase family profile" evidence="9">
    <location>
        <begin position="30"/>
        <end position="239"/>
    </location>
</feature>
<keyword evidence="6" id="KW-0408">Iron</keyword>
<dbReference type="AlphaFoldDB" id="A0A9P4MR90"/>
<protein>
    <submittedName>
        <fullName evidence="10">Cloroperoxidase</fullName>
    </submittedName>
</protein>
<dbReference type="InterPro" id="IPR000028">
    <property type="entry name" value="Chloroperoxidase"/>
</dbReference>
<dbReference type="Proteomes" id="UP000799439">
    <property type="component" value="Unassembled WGS sequence"/>
</dbReference>
<dbReference type="PANTHER" id="PTHR33577:SF7">
    <property type="entry name" value="HEME HALOPEROXIDASE FAMILY PROFILE DOMAIN-CONTAINING PROTEIN"/>
    <property type="match status" value="1"/>
</dbReference>
<dbReference type="EMBL" id="ML996082">
    <property type="protein sequence ID" value="KAF2156341.1"/>
    <property type="molecule type" value="Genomic_DNA"/>
</dbReference>
<sequence>MRTSAIILAFGALYTASAHPQQLDPRDSIPYGTFQAAQPGDSRGPCPMLNVLANHGYLPRNGRNIDKATTRTAMKDGLNLENDFADIMFDPGLLTSPKPDSFSFDLDNLNRHNLLEHDGSLSRADAYWNIDQTFNTTVYNESLSYLGRNGDTIDCAAAAAARMARMATSQATNPTFFVNASAATISFGETGAYILALGDKVAGTVPLARVRMMFEQEKLPHELGWTTPKTSATADDLFNLTGRVIAAANISTSQRLRLRAEGGIHAGVLDKWMETAIARRSI</sequence>
<proteinExistence type="inferred from homology"/>
<keyword evidence="5" id="KW-0560">Oxidoreductase</keyword>
<keyword evidence="4" id="KW-0479">Metal-binding</keyword>
<feature type="chain" id="PRO_5040474849" evidence="8">
    <location>
        <begin position="19"/>
        <end position="282"/>
    </location>
</feature>
<accession>A0A9P4MR90</accession>
<keyword evidence="11" id="KW-1185">Reference proteome</keyword>
<dbReference type="SUPFAM" id="SSF47571">
    <property type="entry name" value="Cloroperoxidase"/>
    <property type="match status" value="1"/>
</dbReference>
<dbReference type="OrthoDB" id="407298at2759"/>
<dbReference type="GO" id="GO:0004601">
    <property type="term" value="F:peroxidase activity"/>
    <property type="evidence" value="ECO:0007669"/>
    <property type="project" value="UniProtKB-KW"/>
</dbReference>
<evidence type="ECO:0000313" key="11">
    <source>
        <dbReference type="Proteomes" id="UP000799439"/>
    </source>
</evidence>
<keyword evidence="8" id="KW-0732">Signal</keyword>
<dbReference type="InterPro" id="IPR036851">
    <property type="entry name" value="Chloroperoxidase-like_sf"/>
</dbReference>
<keyword evidence="2" id="KW-0575">Peroxidase</keyword>
<feature type="signal peptide" evidence="8">
    <location>
        <begin position="1"/>
        <end position="18"/>
    </location>
</feature>
<dbReference type="PANTHER" id="PTHR33577">
    <property type="entry name" value="STERIGMATOCYSTIN BIOSYNTHESIS PEROXIDASE STCC-RELATED"/>
    <property type="match status" value="1"/>
</dbReference>
<evidence type="ECO:0000256" key="5">
    <source>
        <dbReference type="ARBA" id="ARBA00023002"/>
    </source>
</evidence>
<evidence type="ECO:0000256" key="3">
    <source>
        <dbReference type="ARBA" id="ARBA00022617"/>
    </source>
</evidence>
<name>A0A9P4MR90_9PEZI</name>
<dbReference type="Pfam" id="PF01328">
    <property type="entry name" value="Peroxidase_2"/>
    <property type="match status" value="1"/>
</dbReference>